<reference evidence="2 3" key="1">
    <citation type="submission" date="2016-07" db="EMBL/GenBank/DDBJ databases">
        <title>Multiple horizontal gene transfer events from other fungi enriched the ability of initially mycotrophic Trichoderma (Ascomycota) to feed on dead plant biomass.</title>
        <authorList>
            <consortium name="DOE Joint Genome Institute"/>
            <person name="Aerts A."/>
            <person name="Atanasova L."/>
            <person name="Chenthamara K."/>
            <person name="Zhang J."/>
            <person name="Grujic M."/>
            <person name="Henrissat B."/>
            <person name="Kuo A."/>
            <person name="Salamov A."/>
            <person name="Lipzen A."/>
            <person name="Labutti K."/>
            <person name="Barry K."/>
            <person name="Miao Y."/>
            <person name="Rahimi M.J."/>
            <person name="Shen Q."/>
            <person name="Grigoriev I.V."/>
            <person name="Kubicek C.P."/>
            <person name="Druzhinina I.S."/>
        </authorList>
    </citation>
    <scope>NUCLEOTIDE SEQUENCE [LARGE SCALE GENOMIC DNA]</scope>
    <source>
        <strain evidence="2 3">CBS 433.97</strain>
    </source>
</reference>
<keyword evidence="3" id="KW-1185">Reference proteome</keyword>
<accession>A0A2T3ZFP2</accession>
<proteinExistence type="predicted"/>
<dbReference type="EMBL" id="KZ679259">
    <property type="protein sequence ID" value="PTB43622.1"/>
    <property type="molecule type" value="Genomic_DNA"/>
</dbReference>
<feature type="transmembrane region" description="Helical" evidence="1">
    <location>
        <begin position="54"/>
        <end position="74"/>
    </location>
</feature>
<dbReference type="AlphaFoldDB" id="A0A2T3ZFP2"/>
<protein>
    <recommendedName>
        <fullName evidence="4">MARVEL domain-containing protein</fullName>
    </recommendedName>
</protein>
<keyword evidence="1" id="KW-0472">Membrane</keyword>
<dbReference type="OrthoDB" id="5279542at2759"/>
<organism evidence="2 3">
    <name type="scientific">Trichoderma asperellum (strain ATCC 204424 / CBS 433.97 / NBRC 101777)</name>
    <dbReference type="NCBI Taxonomy" id="1042311"/>
    <lineage>
        <taxon>Eukaryota</taxon>
        <taxon>Fungi</taxon>
        <taxon>Dikarya</taxon>
        <taxon>Ascomycota</taxon>
        <taxon>Pezizomycotina</taxon>
        <taxon>Sordariomycetes</taxon>
        <taxon>Hypocreomycetidae</taxon>
        <taxon>Hypocreales</taxon>
        <taxon>Hypocreaceae</taxon>
        <taxon>Trichoderma</taxon>
    </lineage>
</organism>
<name>A0A2T3ZFP2_TRIA4</name>
<sequence>MASQQTPQMAQNNSLPQEMIEAGFQPYYQPYPGQQQTIAPPPIETSKRAEFTRLGFFAAALLLGIIGLGLSLSSLSGSDISVAIAALPASALATIWSLAEVITRAVRKFKTGIHPGAHVGVCLIIWMIASVTGGMLCTYVALYNGYEDDDGCQFTTTDSQGNTITYNNCAPQDPAPRGKIVGSAVITCMIFAINFGLFIDACIRTHRRNTAAKRPIMVIAQPQNWPAASQGWQPMPQNGASAESVQMQPPAAAAKEPVVREYYAPA</sequence>
<feature type="transmembrane region" description="Helical" evidence="1">
    <location>
        <begin position="119"/>
        <end position="141"/>
    </location>
</feature>
<keyword evidence="1" id="KW-0812">Transmembrane</keyword>
<feature type="transmembrane region" description="Helical" evidence="1">
    <location>
        <begin position="80"/>
        <end position="99"/>
    </location>
</feature>
<evidence type="ECO:0000256" key="1">
    <source>
        <dbReference type="SAM" id="Phobius"/>
    </source>
</evidence>
<evidence type="ECO:0008006" key="4">
    <source>
        <dbReference type="Google" id="ProtNLM"/>
    </source>
</evidence>
<dbReference type="STRING" id="1042311.A0A2T3ZFP2"/>
<gene>
    <name evidence="2" type="ORF">M441DRAFT_45553</name>
</gene>
<evidence type="ECO:0000313" key="2">
    <source>
        <dbReference type="EMBL" id="PTB43622.1"/>
    </source>
</evidence>
<keyword evidence="1" id="KW-1133">Transmembrane helix</keyword>
<feature type="transmembrane region" description="Helical" evidence="1">
    <location>
        <begin position="180"/>
        <end position="203"/>
    </location>
</feature>
<evidence type="ECO:0000313" key="3">
    <source>
        <dbReference type="Proteomes" id="UP000240493"/>
    </source>
</evidence>
<dbReference type="Proteomes" id="UP000240493">
    <property type="component" value="Unassembled WGS sequence"/>
</dbReference>